<dbReference type="Proteomes" id="UP001214441">
    <property type="component" value="Unassembled WGS sequence"/>
</dbReference>
<evidence type="ECO:0000259" key="3">
    <source>
        <dbReference type="Pfam" id="PF00291"/>
    </source>
</evidence>
<organism evidence="4 5">
    <name type="scientific">Streptomyces iconiensis</name>
    <dbReference type="NCBI Taxonomy" id="1384038"/>
    <lineage>
        <taxon>Bacteria</taxon>
        <taxon>Bacillati</taxon>
        <taxon>Actinomycetota</taxon>
        <taxon>Actinomycetes</taxon>
        <taxon>Kitasatosporales</taxon>
        <taxon>Streptomycetaceae</taxon>
        <taxon>Streptomyces</taxon>
    </lineage>
</organism>
<evidence type="ECO:0000256" key="1">
    <source>
        <dbReference type="ARBA" id="ARBA00001933"/>
    </source>
</evidence>
<evidence type="ECO:0000256" key="2">
    <source>
        <dbReference type="ARBA" id="ARBA00022898"/>
    </source>
</evidence>
<proteinExistence type="predicted"/>
<comment type="cofactor">
    <cofactor evidence="1">
        <name>pyridoxal 5'-phosphate</name>
        <dbReference type="ChEBI" id="CHEBI:597326"/>
    </cofactor>
</comment>
<feature type="domain" description="Tryptophan synthase beta chain-like PALP" evidence="3">
    <location>
        <begin position="9"/>
        <end position="296"/>
    </location>
</feature>
<dbReference type="Gene3D" id="3.10.580.10">
    <property type="entry name" value="CBS-domain"/>
    <property type="match status" value="1"/>
</dbReference>
<accession>A0ABT7A289</accession>
<dbReference type="InterPro" id="IPR046342">
    <property type="entry name" value="CBS_dom_sf"/>
</dbReference>
<comment type="caution">
    <text evidence="4">The sequence shown here is derived from an EMBL/GenBank/DDBJ whole genome shotgun (WGS) entry which is preliminary data.</text>
</comment>
<dbReference type="SUPFAM" id="SSF53686">
    <property type="entry name" value="Tryptophan synthase beta subunit-like PLP-dependent enzymes"/>
    <property type="match status" value="1"/>
</dbReference>
<protein>
    <submittedName>
        <fullName evidence="4">Pyridoxal-phosphate dependent enzyme</fullName>
    </submittedName>
</protein>
<evidence type="ECO:0000313" key="4">
    <source>
        <dbReference type="EMBL" id="MDJ1135435.1"/>
    </source>
</evidence>
<dbReference type="InterPro" id="IPR001216">
    <property type="entry name" value="P-phosphate_BS"/>
</dbReference>
<dbReference type="Gene3D" id="3.40.50.1100">
    <property type="match status" value="2"/>
</dbReference>
<dbReference type="PANTHER" id="PTHR10314">
    <property type="entry name" value="CYSTATHIONINE BETA-SYNTHASE"/>
    <property type="match status" value="1"/>
</dbReference>
<sequence>MRFHDSMLDLVGQTPLVRLVGVADGSGPLVLAKLEQFNPGGSVKDRIAVGMVTAAERDGSLRPGGTIVEPTSGNTGIGLALVAARRGYRCVFTCPDKVSPNKIAALRAYGAEVVVCPAAVPMAHPRFYRNVAARLAAEIPGAHCCDQYNNPANPAAHYAVTGPEIWEQTQGRLTHFVAGLGTGGTVSGVGRYLHEVSAGAVQVIGADPQGSAYSGDEVRPYYVEGVGQPSMPDAFDPAVPDEILTIGDAEAIRVTRRLAQAEGILTGGSGGMAVAAALRVAERADPDAVIVVLIPDSGRGYLTTIFDDDWLAGRGFTEPADGVPVAAAIGPDLPVLQPQEQLGSALRRMRGTRAGHMAVSVAAPPIRLPEIVGFVSEHDIAVRVATGQARLDAPVAEHLIDPLPTVGWGQQLDTAAARIAEHGACVVLRDGLPVAILTATDMAAALEPEHETTGSSL</sequence>
<reference evidence="4 5" key="1">
    <citation type="submission" date="2023-05" db="EMBL/GenBank/DDBJ databases">
        <title>Streptantibioticus silvisoli sp. nov., acidotolerant actinomycetes 1 from pine litter.</title>
        <authorList>
            <person name="Swiecimska M."/>
            <person name="Golinska P."/>
            <person name="Sangal V."/>
            <person name="Wachnowicz B."/>
            <person name="Goodfellow M."/>
        </authorList>
    </citation>
    <scope>NUCLEOTIDE SEQUENCE [LARGE SCALE GENOMIC DNA]</scope>
    <source>
        <strain evidence="4 5">DSM 42109</strain>
    </source>
</reference>
<keyword evidence="5" id="KW-1185">Reference proteome</keyword>
<dbReference type="InterPro" id="IPR050214">
    <property type="entry name" value="Cys_Synth/Cystath_Beta-Synth"/>
</dbReference>
<dbReference type="CDD" id="cd01561">
    <property type="entry name" value="CBS_like"/>
    <property type="match status" value="1"/>
</dbReference>
<dbReference type="SUPFAM" id="SSF54631">
    <property type="entry name" value="CBS-domain pair"/>
    <property type="match status" value="1"/>
</dbReference>
<gene>
    <name evidence="4" type="ORF">NMN56_026430</name>
</gene>
<keyword evidence="2" id="KW-0663">Pyridoxal phosphate</keyword>
<dbReference type="PROSITE" id="PS00901">
    <property type="entry name" value="CYS_SYNTHASE"/>
    <property type="match status" value="1"/>
</dbReference>
<dbReference type="Pfam" id="PF00291">
    <property type="entry name" value="PALP"/>
    <property type="match status" value="1"/>
</dbReference>
<name>A0ABT7A289_9ACTN</name>
<dbReference type="InterPro" id="IPR001926">
    <property type="entry name" value="TrpB-like_PALP"/>
</dbReference>
<dbReference type="CDD" id="cd02205">
    <property type="entry name" value="CBS_pair_SF"/>
    <property type="match status" value="1"/>
</dbReference>
<dbReference type="EMBL" id="JANCPR020000029">
    <property type="protein sequence ID" value="MDJ1135435.1"/>
    <property type="molecule type" value="Genomic_DNA"/>
</dbReference>
<dbReference type="InterPro" id="IPR036052">
    <property type="entry name" value="TrpB-like_PALP_sf"/>
</dbReference>
<evidence type="ECO:0000313" key="5">
    <source>
        <dbReference type="Proteomes" id="UP001214441"/>
    </source>
</evidence>